<dbReference type="KEGG" id="tao:THIAE_07980"/>
<gene>
    <name evidence="4" type="ORF">THIAE_07980</name>
</gene>
<feature type="transmembrane region" description="Helical" evidence="2">
    <location>
        <begin position="16"/>
        <end position="34"/>
    </location>
</feature>
<evidence type="ECO:0000259" key="3">
    <source>
        <dbReference type="Pfam" id="PF11127"/>
    </source>
</evidence>
<evidence type="ECO:0000256" key="1">
    <source>
        <dbReference type="SAM" id="MobiDB-lite"/>
    </source>
</evidence>
<dbReference type="Pfam" id="PF11127">
    <property type="entry name" value="YgaP-like_TM"/>
    <property type="match status" value="1"/>
</dbReference>
<feature type="region of interest" description="Disordered" evidence="1">
    <location>
        <begin position="98"/>
        <end position="119"/>
    </location>
</feature>
<keyword evidence="2" id="KW-0472">Membrane</keyword>
<name>W0DWT4_9GAMM</name>
<dbReference type="Gene3D" id="6.10.140.1340">
    <property type="match status" value="1"/>
</dbReference>
<accession>W0DWT4</accession>
<evidence type="ECO:0000313" key="4">
    <source>
        <dbReference type="EMBL" id="AHF01703.1"/>
    </source>
</evidence>
<evidence type="ECO:0000313" key="5">
    <source>
        <dbReference type="Proteomes" id="UP000005380"/>
    </source>
</evidence>
<dbReference type="RefSeq" id="WP_006460683.1">
    <property type="nucleotide sequence ID" value="NZ_CP007030.1"/>
</dbReference>
<keyword evidence="2" id="KW-1133">Transmembrane helix</keyword>
<dbReference type="Proteomes" id="UP000005380">
    <property type="component" value="Chromosome"/>
</dbReference>
<dbReference type="InterPro" id="IPR021309">
    <property type="entry name" value="YgaP-like_TM"/>
</dbReference>
<feature type="domain" description="Inner membrane protein YgaP-like transmembrane" evidence="3">
    <location>
        <begin position="12"/>
        <end position="65"/>
    </location>
</feature>
<dbReference type="InParanoid" id="W0DWT4"/>
<dbReference type="HOGENOM" id="CLU_2060358_0_0_6"/>
<dbReference type="EMBL" id="CP007030">
    <property type="protein sequence ID" value="AHF01703.1"/>
    <property type="molecule type" value="Genomic_DNA"/>
</dbReference>
<evidence type="ECO:0000256" key="2">
    <source>
        <dbReference type="SAM" id="Phobius"/>
    </source>
</evidence>
<feature type="transmembrane region" description="Helical" evidence="2">
    <location>
        <begin position="40"/>
        <end position="60"/>
    </location>
</feature>
<reference evidence="4 5" key="1">
    <citation type="submission" date="2013-12" db="EMBL/GenBank/DDBJ databases">
        <authorList>
            <consortium name="DOE Joint Genome Institute"/>
            <person name="Kappler U."/>
            <person name="Huntemann M."/>
            <person name="Han J."/>
            <person name="Chen A."/>
            <person name="Kyrpides N."/>
            <person name="Mavromatis K."/>
            <person name="Markowitz V."/>
            <person name="Palaniappan K."/>
            <person name="Ivanova N."/>
            <person name="Schaumberg A."/>
            <person name="Pati A."/>
            <person name="Liolios K."/>
            <person name="Nordberg H.P."/>
            <person name="Cantor M.N."/>
            <person name="Hua S.X."/>
            <person name="Woyke T."/>
        </authorList>
    </citation>
    <scope>NUCLEOTIDE SEQUENCE [LARGE SCALE GENOMIC DNA]</scope>
    <source>
        <strain evidence="5">AL2</strain>
    </source>
</reference>
<protein>
    <recommendedName>
        <fullName evidence="3">Inner membrane protein YgaP-like transmembrane domain-containing protein</fullName>
    </recommendedName>
</protein>
<keyword evidence="2" id="KW-0812">Transmembrane</keyword>
<sequence>MADSTSVVRGNRPLRMLAIFMAILIGVAHVLGQINLLQDWVFWILLLMSANAIQASFTGFCPMFKNARGECVACGVACDTPQKADAKQNCCDAGAQCCDKTSSHTPTKCDTKPQGKSHN</sequence>
<organism evidence="4 5">
    <name type="scientific">Thiomicrospira aerophila AL3</name>
    <dbReference type="NCBI Taxonomy" id="717772"/>
    <lineage>
        <taxon>Bacteria</taxon>
        <taxon>Pseudomonadati</taxon>
        <taxon>Pseudomonadota</taxon>
        <taxon>Gammaproteobacteria</taxon>
        <taxon>Thiotrichales</taxon>
        <taxon>Piscirickettsiaceae</taxon>
        <taxon>Thiomicrospira</taxon>
    </lineage>
</organism>
<dbReference type="AlphaFoldDB" id="W0DWT4"/>
<keyword evidence="5" id="KW-1185">Reference proteome</keyword>
<proteinExistence type="predicted"/>
<dbReference type="OrthoDB" id="5616491at2"/>